<dbReference type="InterPro" id="IPR046706">
    <property type="entry name" value="DUF6779"/>
</dbReference>
<gene>
    <name evidence="4" type="ORF">ABZ510_34345</name>
</gene>
<keyword evidence="2" id="KW-0812">Transmembrane</keyword>
<evidence type="ECO:0000313" key="5">
    <source>
        <dbReference type="Proteomes" id="UP001550628"/>
    </source>
</evidence>
<feature type="compositionally biased region" description="Low complexity" evidence="1">
    <location>
        <begin position="301"/>
        <end position="320"/>
    </location>
</feature>
<feature type="compositionally biased region" description="Basic and acidic residues" evidence="1">
    <location>
        <begin position="275"/>
        <end position="285"/>
    </location>
</feature>
<feature type="region of interest" description="Disordered" evidence="1">
    <location>
        <begin position="195"/>
        <end position="364"/>
    </location>
</feature>
<sequence length="380" mass="41186">MVSPSRSSTSARGREDVGKLFLGALVLLGLVASVFLVLSDSLQFIRVGLVVALWAAVLGAWAAGRYQAKMRDLRRIYELELEREISARREHELGVESRVRAELGADATEMAALRAELTVLRRQLERLFDGDLPEERPALRASAFRLQELSGAEDRPGLAPGWQGPEEGERRAVDAWANAAAGWSYAADGWVDTEAGTAEPASDTGERKAVTPVYETDHPGRPRFASPDDAPVTAETAIVRLDDDPPYGPPTSEISGPSWSDAFTEVYDEPDGDDDRYRPLLRDEPFYGPPAPDSEAPDSRPPVAAVPATAVAAEPAEPVVDGMSIDGDTREPAASAAGKLFPRSANSRRRRTQSDAAGNRRLSVAEIMANLRQEEEQRSS</sequence>
<dbReference type="Proteomes" id="UP001550628">
    <property type="component" value="Unassembled WGS sequence"/>
</dbReference>
<keyword evidence="2" id="KW-1133">Transmembrane helix</keyword>
<comment type="caution">
    <text evidence="4">The sequence shown here is derived from an EMBL/GenBank/DDBJ whole genome shotgun (WGS) entry which is preliminary data.</text>
</comment>
<accession>A0ABV2X191</accession>
<feature type="compositionally biased region" description="Basic and acidic residues" evidence="1">
    <location>
        <begin position="204"/>
        <end position="220"/>
    </location>
</feature>
<keyword evidence="5" id="KW-1185">Reference proteome</keyword>
<dbReference type="GeneID" id="96244959"/>
<evidence type="ECO:0000256" key="2">
    <source>
        <dbReference type="SAM" id="Phobius"/>
    </source>
</evidence>
<keyword evidence="2" id="KW-0472">Membrane</keyword>
<dbReference type="EMBL" id="JBEYBF010000048">
    <property type="protein sequence ID" value="MEU1956917.1"/>
    <property type="molecule type" value="Genomic_DNA"/>
</dbReference>
<feature type="transmembrane region" description="Helical" evidence="2">
    <location>
        <begin position="20"/>
        <end position="38"/>
    </location>
</feature>
<dbReference type="RefSeq" id="WP_156059186.1">
    <property type="nucleotide sequence ID" value="NZ_JBEYBD010000040.1"/>
</dbReference>
<evidence type="ECO:0000313" key="4">
    <source>
        <dbReference type="EMBL" id="MEU1956917.1"/>
    </source>
</evidence>
<protein>
    <submittedName>
        <fullName evidence="4">DUF6779 domain-containing protein</fullName>
    </submittedName>
</protein>
<evidence type="ECO:0000259" key="3">
    <source>
        <dbReference type="Pfam" id="PF20570"/>
    </source>
</evidence>
<organism evidence="4 5">
    <name type="scientific">Nocardia rhamnosiphila</name>
    <dbReference type="NCBI Taxonomy" id="426716"/>
    <lineage>
        <taxon>Bacteria</taxon>
        <taxon>Bacillati</taxon>
        <taxon>Actinomycetota</taxon>
        <taxon>Actinomycetes</taxon>
        <taxon>Mycobacteriales</taxon>
        <taxon>Nocardiaceae</taxon>
        <taxon>Nocardia</taxon>
    </lineage>
</organism>
<feature type="domain" description="DUF6779" evidence="3">
    <location>
        <begin position="46"/>
        <end position="145"/>
    </location>
</feature>
<evidence type="ECO:0000256" key="1">
    <source>
        <dbReference type="SAM" id="MobiDB-lite"/>
    </source>
</evidence>
<reference evidence="4 5" key="1">
    <citation type="submission" date="2024-06" db="EMBL/GenBank/DDBJ databases">
        <title>The Natural Products Discovery Center: Release of the First 8490 Sequenced Strains for Exploring Actinobacteria Biosynthetic Diversity.</title>
        <authorList>
            <person name="Kalkreuter E."/>
            <person name="Kautsar S.A."/>
            <person name="Yang D."/>
            <person name="Bader C.D."/>
            <person name="Teijaro C.N."/>
            <person name="Fluegel L."/>
            <person name="Davis C.M."/>
            <person name="Simpson J.R."/>
            <person name="Lauterbach L."/>
            <person name="Steele A.D."/>
            <person name="Gui C."/>
            <person name="Meng S."/>
            <person name="Li G."/>
            <person name="Viehrig K."/>
            <person name="Ye F."/>
            <person name="Su P."/>
            <person name="Kiefer A.F."/>
            <person name="Nichols A."/>
            <person name="Cepeda A.J."/>
            <person name="Yan W."/>
            <person name="Fan B."/>
            <person name="Jiang Y."/>
            <person name="Adhikari A."/>
            <person name="Zheng C.-J."/>
            <person name="Schuster L."/>
            <person name="Cowan T.M."/>
            <person name="Smanski M.J."/>
            <person name="Chevrette M.G."/>
            <person name="De Carvalho L.P.S."/>
            <person name="Shen B."/>
        </authorList>
    </citation>
    <scope>NUCLEOTIDE SEQUENCE [LARGE SCALE GENOMIC DNA]</scope>
    <source>
        <strain evidence="4 5">NPDC019708</strain>
    </source>
</reference>
<feature type="transmembrane region" description="Helical" evidence="2">
    <location>
        <begin position="44"/>
        <end position="64"/>
    </location>
</feature>
<proteinExistence type="predicted"/>
<name>A0ABV2X191_9NOCA</name>
<dbReference type="Pfam" id="PF20570">
    <property type="entry name" value="DUF6779"/>
    <property type="match status" value="1"/>
</dbReference>